<dbReference type="GeneID" id="40079027"/>
<dbReference type="OrthoDB" id="21770at10239"/>
<keyword evidence="3" id="KW-1185">Reference proteome</keyword>
<dbReference type="KEGG" id="vg:40079027"/>
<accession>A0A0U4JFY4</accession>
<proteinExistence type="predicted"/>
<organism evidence="2 3">
    <name type="scientific">Arthrobacter phage Circum</name>
    <dbReference type="NCBI Taxonomy" id="1772295"/>
    <lineage>
        <taxon>Viruses</taxon>
        <taxon>Duplodnaviria</taxon>
        <taxon>Heunggongvirae</taxon>
        <taxon>Uroviricota</taxon>
        <taxon>Caudoviricetes</taxon>
        <taxon>Mudcatvirus</taxon>
        <taxon>Mudcatvirus circum</taxon>
    </lineage>
</organism>
<feature type="region of interest" description="Disordered" evidence="1">
    <location>
        <begin position="90"/>
        <end position="122"/>
    </location>
</feature>
<dbReference type="RefSeq" id="YP_009603161.1">
    <property type="nucleotide sequence ID" value="NC_041948.1"/>
</dbReference>
<feature type="compositionally biased region" description="Acidic residues" evidence="1">
    <location>
        <begin position="102"/>
        <end position="115"/>
    </location>
</feature>
<protein>
    <submittedName>
        <fullName evidence="2">Uncharacterized protein</fullName>
    </submittedName>
</protein>
<name>A0A0U4JFY4_9CAUD</name>
<sequence>MTITQQYHRKPEPVEAVKISLENVEEVASWCGGNIFQDVKPSDPTDVRTSVVFPTLMGGVEAPLGFYLVKNAKGAFSKVSAEAFEKEYNVVETPSTEPTEPPVDEETPSDPEIVEEEHVPVV</sequence>
<evidence type="ECO:0000256" key="1">
    <source>
        <dbReference type="SAM" id="MobiDB-lite"/>
    </source>
</evidence>
<reference evidence="2 3" key="1">
    <citation type="submission" date="2015-11" db="EMBL/GenBank/DDBJ databases">
        <authorList>
            <person name="Aziz R.M."/>
            <person name="Carl E.L."/>
            <person name="Farooq M.A."/>
            <person name="Gal B."/>
            <person name="Garcia Martinez K."/>
            <person name="Mathew K.J."/>
            <person name="Obando D.J."/>
            <person name="Robinson K.M."/>
            <person name="Robinson M.D."/>
            <person name="Sanders L.M."/>
            <person name="Silva M.P."/>
            <person name="Tasnim L."/>
            <person name="Vo M."/>
            <person name="Vo Q.D."/>
            <person name="Simon S.E."/>
            <person name="Hughes L.E."/>
            <person name="Benjamin R.C."/>
            <person name="Bradley K.W."/>
            <person name="Asai D.J."/>
            <person name="Bowman C.A."/>
            <person name="Russell D.A."/>
            <person name="Pope W.H."/>
            <person name="Jacobs-Sera D."/>
            <person name="Hendrix R.W."/>
            <person name="Hatfull G.F."/>
        </authorList>
    </citation>
    <scope>NUCLEOTIDE SEQUENCE [LARGE SCALE GENOMIC DNA]</scope>
</reference>
<evidence type="ECO:0000313" key="3">
    <source>
        <dbReference type="Proteomes" id="UP000222527"/>
    </source>
</evidence>
<dbReference type="EMBL" id="KU160642">
    <property type="protein sequence ID" value="ALY08756.1"/>
    <property type="molecule type" value="Genomic_DNA"/>
</dbReference>
<gene>
    <name evidence="2" type="primary">72</name>
    <name evidence="2" type="ORF">CIRCUM_72</name>
</gene>
<dbReference type="Proteomes" id="UP000222527">
    <property type="component" value="Segment"/>
</dbReference>
<evidence type="ECO:0000313" key="2">
    <source>
        <dbReference type="EMBL" id="ALY08756.1"/>
    </source>
</evidence>